<feature type="compositionally biased region" description="Basic and acidic residues" evidence="1">
    <location>
        <begin position="226"/>
        <end position="249"/>
    </location>
</feature>
<protein>
    <recommendedName>
        <fullName evidence="3">Gag-Pol polyprotein</fullName>
    </recommendedName>
</protein>
<dbReference type="EMBL" id="BKCJ010135898">
    <property type="protein sequence ID" value="GEX87424.1"/>
    <property type="molecule type" value="Genomic_DNA"/>
</dbReference>
<gene>
    <name evidence="2" type="ORF">Tci_359399</name>
</gene>
<evidence type="ECO:0000313" key="2">
    <source>
        <dbReference type="EMBL" id="GEX87424.1"/>
    </source>
</evidence>
<feature type="compositionally biased region" description="Polar residues" evidence="1">
    <location>
        <begin position="208"/>
        <end position="225"/>
    </location>
</feature>
<reference evidence="2" key="1">
    <citation type="journal article" date="2019" name="Sci. Rep.">
        <title>Draft genome of Tanacetum cinerariifolium, the natural source of mosquito coil.</title>
        <authorList>
            <person name="Yamashiro T."/>
            <person name="Shiraishi A."/>
            <person name="Satake H."/>
            <person name="Nakayama K."/>
        </authorList>
    </citation>
    <scope>NUCLEOTIDE SEQUENCE</scope>
</reference>
<proteinExistence type="predicted"/>
<accession>A0A699HCG2</accession>
<evidence type="ECO:0000256" key="1">
    <source>
        <dbReference type="SAM" id="MobiDB-lite"/>
    </source>
</evidence>
<organism evidence="2">
    <name type="scientific">Tanacetum cinerariifolium</name>
    <name type="common">Dalmatian daisy</name>
    <name type="synonym">Chrysanthemum cinerariifolium</name>
    <dbReference type="NCBI Taxonomy" id="118510"/>
    <lineage>
        <taxon>Eukaryota</taxon>
        <taxon>Viridiplantae</taxon>
        <taxon>Streptophyta</taxon>
        <taxon>Embryophyta</taxon>
        <taxon>Tracheophyta</taxon>
        <taxon>Spermatophyta</taxon>
        <taxon>Magnoliopsida</taxon>
        <taxon>eudicotyledons</taxon>
        <taxon>Gunneridae</taxon>
        <taxon>Pentapetalae</taxon>
        <taxon>asterids</taxon>
        <taxon>campanulids</taxon>
        <taxon>Asterales</taxon>
        <taxon>Asteraceae</taxon>
        <taxon>Asteroideae</taxon>
        <taxon>Anthemideae</taxon>
        <taxon>Anthemidinae</taxon>
        <taxon>Tanacetum</taxon>
    </lineage>
</organism>
<comment type="caution">
    <text evidence="2">The sequence shown here is derived from an EMBL/GenBank/DDBJ whole genome shotgun (WGS) entry which is preliminary data.</text>
</comment>
<feature type="region of interest" description="Disordered" evidence="1">
    <location>
        <begin position="208"/>
        <end position="249"/>
    </location>
</feature>
<name>A0A699HCG2_TANCI</name>
<dbReference type="AlphaFoldDB" id="A0A699HCG2"/>
<evidence type="ECO:0008006" key="3">
    <source>
        <dbReference type="Google" id="ProtNLM"/>
    </source>
</evidence>
<sequence length="249" mass="28094">MTNIVPAPPLDPPKALDGSRRWEIQQTDGEAMIHSIQNGDHPLPVVAQVSLAGTAPNAIPTLKDPKQMCGFEYGKQDRKAAILYEYETFKAAEGEQLLDTYLHYLQVINDLMKCGYKKDNCELNYKFLNNLQPEWKQDVNNALAYKKKVVVVTSDPLALVAEKTKVSKRKQKVEVQTESEGSDDDDISDLKKITALLAKAFNQNKYYAKPTNNNLRTSSASSSANRKPEYVKSVEKKENKKVDEKKRDE</sequence>